<evidence type="ECO:0000313" key="7">
    <source>
        <dbReference type="EMBL" id="TPX16115.1"/>
    </source>
</evidence>
<feature type="binding site" description="axial binding residue" evidence="5">
    <location>
        <position position="492"/>
    </location>
    <ligand>
        <name>heme</name>
        <dbReference type="ChEBI" id="CHEBI:30413"/>
    </ligand>
    <ligandPart>
        <name>Fe</name>
        <dbReference type="ChEBI" id="CHEBI:18248"/>
    </ligandPart>
</feature>
<feature type="transmembrane region" description="Helical" evidence="6">
    <location>
        <begin position="39"/>
        <end position="64"/>
    </location>
</feature>
<evidence type="ECO:0000313" key="8">
    <source>
        <dbReference type="Proteomes" id="UP000319257"/>
    </source>
</evidence>
<dbReference type="PANTHER" id="PTHR24305">
    <property type="entry name" value="CYTOCHROME P450"/>
    <property type="match status" value="1"/>
</dbReference>
<comment type="cofactor">
    <cofactor evidence="5">
        <name>heme</name>
        <dbReference type="ChEBI" id="CHEBI:30413"/>
    </cofactor>
</comment>
<dbReference type="AlphaFoldDB" id="A0A507AZ59"/>
<gene>
    <name evidence="7" type="ORF">E0L32_004110</name>
</gene>
<dbReference type="GeneID" id="41971557"/>
<dbReference type="CDD" id="cd11069">
    <property type="entry name" value="CYP_FUM15-like"/>
    <property type="match status" value="1"/>
</dbReference>
<dbReference type="InParanoid" id="A0A507AZ59"/>
<organism evidence="7 8">
    <name type="scientific">Thyridium curvatum</name>
    <dbReference type="NCBI Taxonomy" id="1093900"/>
    <lineage>
        <taxon>Eukaryota</taxon>
        <taxon>Fungi</taxon>
        <taxon>Dikarya</taxon>
        <taxon>Ascomycota</taxon>
        <taxon>Pezizomycotina</taxon>
        <taxon>Sordariomycetes</taxon>
        <taxon>Sordariomycetidae</taxon>
        <taxon>Thyridiales</taxon>
        <taxon>Thyridiaceae</taxon>
        <taxon>Thyridium</taxon>
    </lineage>
</organism>
<dbReference type="GO" id="GO:0005506">
    <property type="term" value="F:iron ion binding"/>
    <property type="evidence" value="ECO:0007669"/>
    <property type="project" value="InterPro"/>
</dbReference>
<evidence type="ECO:0000256" key="5">
    <source>
        <dbReference type="PIRSR" id="PIRSR602401-1"/>
    </source>
</evidence>
<dbReference type="FunFam" id="1.10.630.10:FF:000051">
    <property type="entry name" value="Cytochrome P450 monooxygenase (Fum15)"/>
    <property type="match status" value="1"/>
</dbReference>
<name>A0A507AZ59_9PEZI</name>
<dbReference type="InterPro" id="IPR002401">
    <property type="entry name" value="Cyt_P450_E_grp-I"/>
</dbReference>
<proteinExistence type="inferred from homology"/>
<dbReference type="InterPro" id="IPR036396">
    <property type="entry name" value="Cyt_P450_sf"/>
</dbReference>
<keyword evidence="6" id="KW-1133">Transmembrane helix</keyword>
<keyword evidence="6" id="KW-0472">Membrane</keyword>
<evidence type="ECO:0000256" key="1">
    <source>
        <dbReference type="ARBA" id="ARBA00010617"/>
    </source>
</evidence>
<comment type="caution">
    <text evidence="7">The sequence shown here is derived from an EMBL/GenBank/DDBJ whole genome shotgun (WGS) entry which is preliminary data.</text>
</comment>
<keyword evidence="4 5" id="KW-0408">Iron</keyword>
<dbReference type="InterPro" id="IPR001128">
    <property type="entry name" value="Cyt_P450"/>
</dbReference>
<protein>
    <recommendedName>
        <fullName evidence="9">Cytochrome P450</fullName>
    </recommendedName>
</protein>
<dbReference type="OrthoDB" id="1470350at2759"/>
<dbReference type="Proteomes" id="UP000319257">
    <property type="component" value="Unassembled WGS sequence"/>
</dbReference>
<evidence type="ECO:0000256" key="6">
    <source>
        <dbReference type="SAM" id="Phobius"/>
    </source>
</evidence>
<keyword evidence="2 5" id="KW-0349">Heme</keyword>
<sequence length="559" mass="63061">MAVLFRLLSLPMLTLAAAIQWLLALILAPDRVDSYSHLWFMASILLLNYSFGIVFWLLLYPLLFNPLRHLPGPRDIVSVVARSLVVKDRPSGDIFLDLVQKYPRQGLIGLGFLRRTVLVVDPRLFADLLVHNCYDFTKPRKIGAFLRLILGDGLVTVEGNEHKFLRKNIMPAFHFRHINDLYPMMWTKAGILTNALEREIENEKTENPTGLPVVEINTWANKVTLDIIGIAGMGRKLNVVERGSDPLQDIYMALLEPTREKLIYGMLSFTLGHPIVRMLPWKMNKLFYQLTTSLNAIYADMIQDKRAAISEKADDHFDILSLLIKSNNFSDEVIKDQLLTMLAAGHETTASAFTWASYLLAKHPQAQVTLRDEISNALPADSLTNPPADLASILRQLPYLNGIIHETVRLYPTVPITRREAIRDTQVGSQFIPKGTDMVLSIWTTNRSPELWGADAQDFRPERWITDGRPNQDGGARSNYHFLTFLHGPRSCIGQEFAKAELRCLLAALVMSFSWELAMDEAKVLPRGVITIKPEHGMYLKLTPLNAKQDEVGDVGVSA</sequence>
<dbReference type="FunCoup" id="A0A507AZ59">
    <property type="interactions" value="1421"/>
</dbReference>
<dbReference type="Gene3D" id="1.10.630.10">
    <property type="entry name" value="Cytochrome P450"/>
    <property type="match status" value="1"/>
</dbReference>
<comment type="similarity">
    <text evidence="1">Belongs to the cytochrome P450 family.</text>
</comment>
<dbReference type="GO" id="GO:0016705">
    <property type="term" value="F:oxidoreductase activity, acting on paired donors, with incorporation or reduction of molecular oxygen"/>
    <property type="evidence" value="ECO:0007669"/>
    <property type="project" value="InterPro"/>
</dbReference>
<dbReference type="SUPFAM" id="SSF48264">
    <property type="entry name" value="Cytochrome P450"/>
    <property type="match status" value="1"/>
</dbReference>
<dbReference type="InterPro" id="IPR050121">
    <property type="entry name" value="Cytochrome_P450_monoxygenase"/>
</dbReference>
<keyword evidence="8" id="KW-1185">Reference proteome</keyword>
<keyword evidence="3 5" id="KW-0479">Metal-binding</keyword>
<dbReference type="EMBL" id="SKBQ01000019">
    <property type="protein sequence ID" value="TPX16115.1"/>
    <property type="molecule type" value="Genomic_DNA"/>
</dbReference>
<dbReference type="RefSeq" id="XP_030997826.1">
    <property type="nucleotide sequence ID" value="XM_031138485.1"/>
</dbReference>
<reference evidence="7 8" key="1">
    <citation type="submission" date="2019-06" db="EMBL/GenBank/DDBJ databases">
        <title>Draft genome sequence of the filamentous fungus Phialemoniopsis curvata isolated from diesel fuel.</title>
        <authorList>
            <person name="Varaljay V.A."/>
            <person name="Lyon W.J."/>
            <person name="Crouch A.L."/>
            <person name="Drake C.E."/>
            <person name="Hollomon J.M."/>
            <person name="Nadeau L.J."/>
            <person name="Nunn H.S."/>
            <person name="Stevenson B.S."/>
            <person name="Bojanowski C.L."/>
            <person name="Crookes-Goodson W.J."/>
        </authorList>
    </citation>
    <scope>NUCLEOTIDE SEQUENCE [LARGE SCALE GENOMIC DNA]</scope>
    <source>
        <strain evidence="7 8">D216</strain>
    </source>
</reference>
<evidence type="ECO:0000256" key="2">
    <source>
        <dbReference type="ARBA" id="ARBA00022617"/>
    </source>
</evidence>
<dbReference type="PRINTS" id="PR00385">
    <property type="entry name" value="P450"/>
</dbReference>
<keyword evidence="6" id="KW-0812">Transmembrane</keyword>
<dbReference type="STRING" id="1093900.A0A507AZ59"/>
<feature type="transmembrane region" description="Helical" evidence="6">
    <location>
        <begin position="7"/>
        <end position="27"/>
    </location>
</feature>
<dbReference type="PRINTS" id="PR00463">
    <property type="entry name" value="EP450I"/>
</dbReference>
<dbReference type="GO" id="GO:0004497">
    <property type="term" value="F:monooxygenase activity"/>
    <property type="evidence" value="ECO:0007669"/>
    <property type="project" value="InterPro"/>
</dbReference>
<evidence type="ECO:0008006" key="9">
    <source>
        <dbReference type="Google" id="ProtNLM"/>
    </source>
</evidence>
<dbReference type="PANTHER" id="PTHR24305:SF166">
    <property type="entry name" value="CYTOCHROME P450 12A4, MITOCHONDRIAL-RELATED"/>
    <property type="match status" value="1"/>
</dbReference>
<evidence type="ECO:0000256" key="4">
    <source>
        <dbReference type="ARBA" id="ARBA00023004"/>
    </source>
</evidence>
<evidence type="ECO:0000256" key="3">
    <source>
        <dbReference type="ARBA" id="ARBA00022723"/>
    </source>
</evidence>
<accession>A0A507AZ59</accession>
<dbReference type="Pfam" id="PF00067">
    <property type="entry name" value="p450"/>
    <property type="match status" value="1"/>
</dbReference>
<dbReference type="GO" id="GO:0020037">
    <property type="term" value="F:heme binding"/>
    <property type="evidence" value="ECO:0007669"/>
    <property type="project" value="InterPro"/>
</dbReference>